<gene>
    <name evidence="2" type="ORF">CWE14_00255</name>
</gene>
<feature type="transmembrane region" description="Helical" evidence="1">
    <location>
        <begin position="12"/>
        <end position="34"/>
    </location>
</feature>
<name>A0A432WL35_9GAMM</name>
<keyword evidence="1" id="KW-1133">Transmembrane helix</keyword>
<keyword evidence="3" id="KW-1185">Reference proteome</keyword>
<comment type="caution">
    <text evidence="2">The sequence shown here is derived from an EMBL/GenBank/DDBJ whole genome shotgun (WGS) entry which is preliminary data.</text>
</comment>
<dbReference type="Proteomes" id="UP000287823">
    <property type="component" value="Unassembled WGS sequence"/>
</dbReference>
<protein>
    <recommendedName>
        <fullName evidence="4">Pilus assembly protein TadE</fullName>
    </recommendedName>
</protein>
<dbReference type="AlphaFoldDB" id="A0A432WL35"/>
<keyword evidence="1" id="KW-0472">Membrane</keyword>
<accession>A0A432WL35</accession>
<dbReference type="RefSeq" id="WP_126797567.1">
    <property type="nucleotide sequence ID" value="NZ_PIPO01000001.1"/>
</dbReference>
<sequence length="203" mass="23522">MKTERGQSLVETLWVLPLVLVIGLGGIQLLWLFLCFQLVQATAMHVVRQASLDGFNRLRTYEVVEKRMRPMPGRVLHVPLVKRIHPSNTQIRRYGTPITDEGRRYYQLDTNFALARLDSMPFDERQLWLRARTLQIELVWCQPLQVPMVADMIGYFLRYSLDINQQYCNLQRVGRAPMMAVKGKAAAQLQAPLRIAITELEQD</sequence>
<evidence type="ECO:0000313" key="2">
    <source>
        <dbReference type="EMBL" id="RUO34485.1"/>
    </source>
</evidence>
<evidence type="ECO:0000256" key="1">
    <source>
        <dbReference type="SAM" id="Phobius"/>
    </source>
</evidence>
<keyword evidence="1" id="KW-0812">Transmembrane</keyword>
<proteinExistence type="predicted"/>
<reference evidence="2 3" key="1">
    <citation type="journal article" date="2011" name="Front. Microbiol.">
        <title>Genomic signatures of strain selection and enhancement in Bacillus atrophaeus var. globigii, a historical biowarfare simulant.</title>
        <authorList>
            <person name="Gibbons H.S."/>
            <person name="Broomall S.M."/>
            <person name="McNew L.A."/>
            <person name="Daligault H."/>
            <person name="Chapman C."/>
            <person name="Bruce D."/>
            <person name="Karavis M."/>
            <person name="Krepps M."/>
            <person name="McGregor P.A."/>
            <person name="Hong C."/>
            <person name="Park K.H."/>
            <person name="Akmal A."/>
            <person name="Feldman A."/>
            <person name="Lin J.S."/>
            <person name="Chang W.E."/>
            <person name="Higgs B.W."/>
            <person name="Demirev P."/>
            <person name="Lindquist J."/>
            <person name="Liem A."/>
            <person name="Fochler E."/>
            <person name="Read T.D."/>
            <person name="Tapia R."/>
            <person name="Johnson S."/>
            <person name="Bishop-Lilly K.A."/>
            <person name="Detter C."/>
            <person name="Han C."/>
            <person name="Sozhamannan S."/>
            <person name="Rosenzweig C.N."/>
            <person name="Skowronski E.W."/>
        </authorList>
    </citation>
    <scope>NUCLEOTIDE SEQUENCE [LARGE SCALE GENOMIC DNA]</scope>
    <source>
        <strain evidence="2 3">Y4G10-17</strain>
    </source>
</reference>
<evidence type="ECO:0008006" key="4">
    <source>
        <dbReference type="Google" id="ProtNLM"/>
    </source>
</evidence>
<evidence type="ECO:0000313" key="3">
    <source>
        <dbReference type="Proteomes" id="UP000287823"/>
    </source>
</evidence>
<organism evidence="2 3">
    <name type="scientific">Aliidiomarina soli</name>
    <dbReference type="NCBI Taxonomy" id="1928574"/>
    <lineage>
        <taxon>Bacteria</taxon>
        <taxon>Pseudomonadati</taxon>
        <taxon>Pseudomonadota</taxon>
        <taxon>Gammaproteobacteria</taxon>
        <taxon>Alteromonadales</taxon>
        <taxon>Idiomarinaceae</taxon>
        <taxon>Aliidiomarina</taxon>
    </lineage>
</organism>
<dbReference type="EMBL" id="PIPO01000001">
    <property type="protein sequence ID" value="RUO34485.1"/>
    <property type="molecule type" value="Genomic_DNA"/>
</dbReference>